<dbReference type="EMBL" id="CAJNOE010000060">
    <property type="protein sequence ID" value="CAF0835485.1"/>
    <property type="molecule type" value="Genomic_DNA"/>
</dbReference>
<feature type="compositionally biased region" description="Low complexity" evidence="1">
    <location>
        <begin position="191"/>
        <end position="203"/>
    </location>
</feature>
<evidence type="ECO:0000313" key="4">
    <source>
        <dbReference type="Proteomes" id="UP000663860"/>
    </source>
</evidence>
<dbReference type="EMBL" id="CAJOBB010001793">
    <property type="protein sequence ID" value="CAF3904316.1"/>
    <property type="molecule type" value="Genomic_DNA"/>
</dbReference>
<evidence type="ECO:0000256" key="1">
    <source>
        <dbReference type="SAM" id="MobiDB-lite"/>
    </source>
</evidence>
<sequence length="236" mass="25837">MTTLTIYFASSPALPASSSAPTAAALTNTITTTIPSIRIVQKLTKPIPIPSPPRITLPTPILPIRTQLPCRKSSKRNKTFFERFSDTSSSTHLSSPQSPGHQPQQQQQEQQQQQQHQQSTDSSNPSLEPAPRLRRRFTFRRSLRHSVHSKGGEIDDGISFDVDGSSSSPRGALNSHHNVSPTSALNQQHGTANKTASNTTNSSGMHRRESFLYKCDSDNDLSPKCISRNPSIGSEL</sequence>
<feature type="compositionally biased region" description="Low complexity" evidence="1">
    <location>
        <begin position="86"/>
        <end position="119"/>
    </location>
</feature>
<accession>A0A813V3G1</accession>
<evidence type="ECO:0000313" key="2">
    <source>
        <dbReference type="EMBL" id="CAF0835485.1"/>
    </source>
</evidence>
<comment type="caution">
    <text evidence="2">The sequence shown here is derived from an EMBL/GenBank/DDBJ whole genome shotgun (WGS) entry which is preliminary data.</text>
</comment>
<proteinExistence type="predicted"/>
<name>A0A813V3G1_9BILA</name>
<feature type="compositionally biased region" description="Polar residues" evidence="1">
    <location>
        <begin position="164"/>
        <end position="190"/>
    </location>
</feature>
<feature type="compositionally biased region" description="Basic residues" evidence="1">
    <location>
        <begin position="132"/>
        <end position="148"/>
    </location>
</feature>
<protein>
    <submittedName>
        <fullName evidence="2">Uncharacterized protein</fullName>
    </submittedName>
</protein>
<dbReference type="AlphaFoldDB" id="A0A813V3G1"/>
<dbReference type="Proteomes" id="UP000663860">
    <property type="component" value="Unassembled WGS sequence"/>
</dbReference>
<dbReference type="Proteomes" id="UP000663868">
    <property type="component" value="Unassembled WGS sequence"/>
</dbReference>
<reference evidence="2" key="1">
    <citation type="submission" date="2021-02" db="EMBL/GenBank/DDBJ databases">
        <authorList>
            <person name="Nowell W R."/>
        </authorList>
    </citation>
    <scope>NUCLEOTIDE SEQUENCE</scope>
</reference>
<organism evidence="2 4">
    <name type="scientific">Adineta steineri</name>
    <dbReference type="NCBI Taxonomy" id="433720"/>
    <lineage>
        <taxon>Eukaryota</taxon>
        <taxon>Metazoa</taxon>
        <taxon>Spiralia</taxon>
        <taxon>Gnathifera</taxon>
        <taxon>Rotifera</taxon>
        <taxon>Eurotatoria</taxon>
        <taxon>Bdelloidea</taxon>
        <taxon>Adinetida</taxon>
        <taxon>Adinetidae</taxon>
        <taxon>Adineta</taxon>
    </lineage>
</organism>
<feature type="compositionally biased region" description="Basic and acidic residues" evidence="1">
    <location>
        <begin position="206"/>
        <end position="217"/>
    </location>
</feature>
<gene>
    <name evidence="2" type="ORF">IZO911_LOCUS8770</name>
    <name evidence="3" type="ORF">KXQ929_LOCUS22991</name>
</gene>
<evidence type="ECO:0000313" key="3">
    <source>
        <dbReference type="EMBL" id="CAF3904316.1"/>
    </source>
</evidence>
<feature type="region of interest" description="Disordered" evidence="1">
    <location>
        <begin position="84"/>
        <end position="236"/>
    </location>
</feature>